<accession>A0ACB9RDU0</accession>
<gene>
    <name evidence="1" type="ORF">MLD38_012142</name>
</gene>
<sequence length="141" mass="16158">MGNKPFYFISHFGADTKMNIAALLHWEFTRQWFGSFLDFESLDLGHNIPHKIEEAILKCTIAVIILSPGFCASKHCLNEVLMFLEENKPILPIFWNIKPSELEEALEKNEGSFPESDMEKYRAAIKKVKHVQGIVFQSKTG</sequence>
<comment type="caution">
    <text evidence="1">The sequence shown here is derived from an EMBL/GenBank/DDBJ whole genome shotgun (WGS) entry which is preliminary data.</text>
</comment>
<name>A0ACB9RDU0_9MYRT</name>
<protein>
    <submittedName>
        <fullName evidence="1">Uncharacterized protein</fullName>
    </submittedName>
</protein>
<dbReference type="Proteomes" id="UP001057402">
    <property type="component" value="Chromosome 4"/>
</dbReference>
<keyword evidence="2" id="KW-1185">Reference proteome</keyword>
<organism evidence="1 2">
    <name type="scientific">Melastoma candidum</name>
    <dbReference type="NCBI Taxonomy" id="119954"/>
    <lineage>
        <taxon>Eukaryota</taxon>
        <taxon>Viridiplantae</taxon>
        <taxon>Streptophyta</taxon>
        <taxon>Embryophyta</taxon>
        <taxon>Tracheophyta</taxon>
        <taxon>Spermatophyta</taxon>
        <taxon>Magnoliopsida</taxon>
        <taxon>eudicotyledons</taxon>
        <taxon>Gunneridae</taxon>
        <taxon>Pentapetalae</taxon>
        <taxon>rosids</taxon>
        <taxon>malvids</taxon>
        <taxon>Myrtales</taxon>
        <taxon>Melastomataceae</taxon>
        <taxon>Melastomatoideae</taxon>
        <taxon>Melastomateae</taxon>
        <taxon>Melastoma</taxon>
    </lineage>
</organism>
<dbReference type="EMBL" id="CM042883">
    <property type="protein sequence ID" value="KAI4374107.1"/>
    <property type="molecule type" value="Genomic_DNA"/>
</dbReference>
<evidence type="ECO:0000313" key="2">
    <source>
        <dbReference type="Proteomes" id="UP001057402"/>
    </source>
</evidence>
<reference evidence="2" key="1">
    <citation type="journal article" date="2023" name="Front. Plant Sci.">
        <title>Chromosomal-level genome assembly of Melastoma candidum provides insights into trichome evolution.</title>
        <authorList>
            <person name="Zhong Y."/>
            <person name="Wu W."/>
            <person name="Sun C."/>
            <person name="Zou P."/>
            <person name="Liu Y."/>
            <person name="Dai S."/>
            <person name="Zhou R."/>
        </authorList>
    </citation>
    <scope>NUCLEOTIDE SEQUENCE [LARGE SCALE GENOMIC DNA]</scope>
</reference>
<evidence type="ECO:0000313" key="1">
    <source>
        <dbReference type="EMBL" id="KAI4374107.1"/>
    </source>
</evidence>
<proteinExistence type="predicted"/>